<dbReference type="PROSITE" id="PS50111">
    <property type="entry name" value="CHEMOTAXIS_TRANSDUC_2"/>
    <property type="match status" value="1"/>
</dbReference>
<feature type="transmembrane region" description="Helical" evidence="4">
    <location>
        <begin position="79"/>
        <end position="110"/>
    </location>
</feature>
<dbReference type="Gene3D" id="3.30.450.20">
    <property type="entry name" value="PAS domain"/>
    <property type="match status" value="1"/>
</dbReference>
<protein>
    <submittedName>
        <fullName evidence="7">Methyl-accepting chemotaxis protein</fullName>
    </submittedName>
</protein>
<dbReference type="InterPro" id="IPR051310">
    <property type="entry name" value="MCP_chemotaxis"/>
</dbReference>
<evidence type="ECO:0000256" key="1">
    <source>
        <dbReference type="ARBA" id="ARBA00022481"/>
    </source>
</evidence>
<comment type="caution">
    <text evidence="7">The sequence shown here is derived from an EMBL/GenBank/DDBJ whole genome shotgun (WGS) entry which is preliminary data.</text>
</comment>
<dbReference type="SMART" id="SM00283">
    <property type="entry name" value="MA"/>
    <property type="match status" value="1"/>
</dbReference>
<name>A0AAP4NMB1_9XANT</name>
<feature type="domain" description="Methyl-accepting transducer" evidence="5">
    <location>
        <begin position="439"/>
        <end position="668"/>
    </location>
</feature>
<dbReference type="GO" id="GO:0004888">
    <property type="term" value="F:transmembrane signaling receptor activity"/>
    <property type="evidence" value="ECO:0007669"/>
    <property type="project" value="TreeGrafter"/>
</dbReference>
<dbReference type="InterPro" id="IPR003660">
    <property type="entry name" value="HAMP_dom"/>
</dbReference>
<dbReference type="SUPFAM" id="SSF55785">
    <property type="entry name" value="PYP-like sensor domain (PAS domain)"/>
    <property type="match status" value="1"/>
</dbReference>
<reference evidence="7" key="1">
    <citation type="submission" date="2023-06" db="EMBL/GenBank/DDBJ databases">
        <title>Genome sequences of Xanthomonas arboricola from Serbia and Montenegro.</title>
        <authorList>
            <person name="Ilicic R."/>
            <person name="Jelusic A."/>
            <person name="Harrison J."/>
            <person name="Greer S."/>
            <person name="Grant M."/>
            <person name="Vicente J."/>
            <person name="Popovic Milovanovic T."/>
            <person name="Studholme D.J."/>
        </authorList>
    </citation>
    <scope>NUCLEOTIDE SEQUENCE</scope>
    <source>
        <strain evidence="7">Xp320</strain>
    </source>
</reference>
<keyword evidence="4" id="KW-1133">Transmembrane helix</keyword>
<keyword evidence="1" id="KW-0488">Methylation</keyword>
<evidence type="ECO:0000256" key="2">
    <source>
        <dbReference type="ARBA" id="ARBA00029447"/>
    </source>
</evidence>
<keyword evidence="3" id="KW-0807">Transducer</keyword>
<dbReference type="AlphaFoldDB" id="A0AAP4NMB1"/>
<dbReference type="Pfam" id="PF18947">
    <property type="entry name" value="HAMP_2"/>
    <property type="match status" value="1"/>
</dbReference>
<dbReference type="EMBL" id="JASVYU010000017">
    <property type="protein sequence ID" value="MDN0287713.1"/>
    <property type="molecule type" value="Genomic_DNA"/>
</dbReference>
<evidence type="ECO:0000259" key="5">
    <source>
        <dbReference type="PROSITE" id="PS50111"/>
    </source>
</evidence>
<dbReference type="InterPro" id="IPR035965">
    <property type="entry name" value="PAS-like_dom_sf"/>
</dbReference>
<keyword evidence="4" id="KW-0472">Membrane</keyword>
<evidence type="ECO:0000259" key="6">
    <source>
        <dbReference type="PROSITE" id="PS50885"/>
    </source>
</evidence>
<accession>A0AAP4NMB1</accession>
<organism evidence="7">
    <name type="scientific">Xanthomonas arboricola pv. pruni</name>
    <dbReference type="NCBI Taxonomy" id="69929"/>
    <lineage>
        <taxon>Bacteria</taxon>
        <taxon>Pseudomonadati</taxon>
        <taxon>Pseudomonadota</taxon>
        <taxon>Gammaproteobacteria</taxon>
        <taxon>Lysobacterales</taxon>
        <taxon>Lysobacteraceae</taxon>
        <taxon>Xanthomonas</taxon>
    </lineage>
</organism>
<dbReference type="InterPro" id="IPR004089">
    <property type="entry name" value="MCPsignal_dom"/>
</dbReference>
<dbReference type="PANTHER" id="PTHR43531:SF14">
    <property type="entry name" value="METHYL-ACCEPTING CHEMOTAXIS PROTEIN I-RELATED"/>
    <property type="match status" value="1"/>
</dbReference>
<dbReference type="SUPFAM" id="SSF58104">
    <property type="entry name" value="Methyl-accepting chemotaxis protein (MCP) signaling domain"/>
    <property type="match status" value="1"/>
</dbReference>
<gene>
    <name evidence="7" type="ORF">QSH54_13970</name>
</gene>
<keyword evidence="4" id="KW-0812">Transmembrane</keyword>
<dbReference type="Pfam" id="PF00015">
    <property type="entry name" value="MCPsignal"/>
    <property type="match status" value="1"/>
</dbReference>
<sequence>MMELSASAPPTSTYATRLAIKADRLFLWLAVLQSVGSLGLAWYQGQWTTFLAVTLPSLLLMAWQVQANPGTRLTRITNALVLMALVAATIQQAHGLVEMHFGVFVILALLLYYRDWLPVVVAAGAIAVHHLAFYWLQSRGLPVQAFTVGSGFGIVVLHAGYVIVETAFVCVMAIQLRRQVDALDHEAEALAELADTLATGATLPPAILQQPFRSGSLAQALVRMSVQVEERIAQQQQLLLENRRIRLALDASAMAVAIVDGQGAAIYRNQSFQQLSTQVDAHVLHTALADAVQLGHDAGSSKTRALAALQLQENITPVRDDDGASLGVVVEWQDRTQDLALEEQLATVIAQAARGELGARLQGNAKSGTLGQLAEGVNQFLAITDDSLQDMRRMLAAMSRGDLTQRIDRHCEGVFEQMKRDANATADELARIITQIRSSSTAINHAAGHILTRNDALEQQVQRQSATLGRTATQMQAVLGTMQEHTAQAADADQLTAAASEAARSGGDTMHQAMGTMQQMEQASRRIQDIVSVIDGIAFQTNILALNAAVEAARAGEEGRGFAVVAGEVRALALRSSAAASQIKTLIGESVTHMQAGVQQVRHAGEGMQHIVATIGQVSSTLSRIAVASQQEAGSIAQVHHTLAGVDADMRDGVTRMQDANAAASAMGDHAAQLEDAVSAFVADERNGSAEAARCLIDAGASLARDSAVGDLA</sequence>
<feature type="transmembrane region" description="Helical" evidence="4">
    <location>
        <begin position="116"/>
        <end position="136"/>
    </location>
</feature>
<evidence type="ECO:0000313" key="7">
    <source>
        <dbReference type="EMBL" id="MDN0287713.1"/>
    </source>
</evidence>
<dbReference type="GO" id="GO:0006935">
    <property type="term" value="P:chemotaxis"/>
    <property type="evidence" value="ECO:0007669"/>
    <property type="project" value="TreeGrafter"/>
</dbReference>
<dbReference type="GO" id="GO:0005886">
    <property type="term" value="C:plasma membrane"/>
    <property type="evidence" value="ECO:0007669"/>
    <property type="project" value="TreeGrafter"/>
</dbReference>
<dbReference type="GO" id="GO:0007165">
    <property type="term" value="P:signal transduction"/>
    <property type="evidence" value="ECO:0007669"/>
    <property type="project" value="UniProtKB-KW"/>
</dbReference>
<feature type="transmembrane region" description="Helical" evidence="4">
    <location>
        <begin position="25"/>
        <end position="43"/>
    </location>
</feature>
<dbReference type="Gene3D" id="1.10.287.950">
    <property type="entry name" value="Methyl-accepting chemotaxis protein"/>
    <property type="match status" value="1"/>
</dbReference>
<proteinExistence type="inferred from homology"/>
<dbReference type="PROSITE" id="PS50885">
    <property type="entry name" value="HAMP"/>
    <property type="match status" value="1"/>
</dbReference>
<feature type="domain" description="HAMP" evidence="6">
    <location>
        <begin position="388"/>
        <end position="434"/>
    </location>
</feature>
<evidence type="ECO:0000256" key="3">
    <source>
        <dbReference type="PROSITE-ProRule" id="PRU00284"/>
    </source>
</evidence>
<feature type="transmembrane region" description="Helical" evidence="4">
    <location>
        <begin position="49"/>
        <end position="67"/>
    </location>
</feature>
<evidence type="ECO:0000256" key="4">
    <source>
        <dbReference type="SAM" id="Phobius"/>
    </source>
</evidence>
<comment type="similarity">
    <text evidence="2">Belongs to the methyl-accepting chemotaxis (MCP) protein family.</text>
</comment>
<dbReference type="PANTHER" id="PTHR43531">
    <property type="entry name" value="PROTEIN ICFG"/>
    <property type="match status" value="1"/>
</dbReference>
<dbReference type="RefSeq" id="WP_223571214.1">
    <property type="nucleotide sequence ID" value="NZ_CP044334.1"/>
</dbReference>
<feature type="transmembrane region" description="Helical" evidence="4">
    <location>
        <begin position="148"/>
        <end position="174"/>
    </location>
</feature>